<evidence type="ECO:0000259" key="5">
    <source>
        <dbReference type="Pfam" id="PF12867"/>
    </source>
</evidence>
<dbReference type="InterPro" id="IPR016187">
    <property type="entry name" value="CTDL_fold"/>
</dbReference>
<accession>A0A3B0Z124</accession>
<dbReference type="InterPro" id="IPR005532">
    <property type="entry name" value="SUMF_dom"/>
</dbReference>
<evidence type="ECO:0000256" key="2">
    <source>
        <dbReference type="ARBA" id="ARBA00023004"/>
    </source>
</evidence>
<dbReference type="SUPFAM" id="SSF109854">
    <property type="entry name" value="DinB/YfiT-like putative metalloenzymes"/>
    <property type="match status" value="1"/>
</dbReference>
<dbReference type="SUPFAM" id="SSF56436">
    <property type="entry name" value="C-type lectin-like"/>
    <property type="match status" value="1"/>
</dbReference>
<feature type="non-terminal residue" evidence="6">
    <location>
        <position position="342"/>
    </location>
</feature>
<keyword evidence="2" id="KW-0408">Iron</keyword>
<evidence type="ECO:0000313" key="6">
    <source>
        <dbReference type="EMBL" id="VAW80129.1"/>
    </source>
</evidence>
<name>A0A3B0Z124_9ZZZZ</name>
<evidence type="ECO:0000259" key="4">
    <source>
        <dbReference type="Pfam" id="PF03781"/>
    </source>
</evidence>
<comment type="pathway">
    <text evidence="3">Amino-acid biosynthesis; ergothioneine biosynthesis.</text>
</comment>
<dbReference type="EMBL" id="UOFM01000342">
    <property type="protein sequence ID" value="VAW80129.1"/>
    <property type="molecule type" value="Genomic_DNA"/>
</dbReference>
<organism evidence="6">
    <name type="scientific">hydrothermal vent metagenome</name>
    <dbReference type="NCBI Taxonomy" id="652676"/>
    <lineage>
        <taxon>unclassified sequences</taxon>
        <taxon>metagenomes</taxon>
        <taxon>ecological metagenomes</taxon>
    </lineage>
</organism>
<dbReference type="Gene3D" id="3.90.1580.10">
    <property type="entry name" value="paralog of FGE (formylglycine-generating enzyme)"/>
    <property type="match status" value="1"/>
</dbReference>
<feature type="domain" description="DinB-like" evidence="5">
    <location>
        <begin position="8"/>
        <end position="139"/>
    </location>
</feature>
<dbReference type="InterPro" id="IPR024775">
    <property type="entry name" value="DinB-like"/>
</dbReference>
<evidence type="ECO:0008006" key="7">
    <source>
        <dbReference type="Google" id="ProtNLM"/>
    </source>
</evidence>
<proteinExistence type="predicted"/>
<gene>
    <name evidence="6" type="ORF">MNBD_GAMMA14-2266</name>
</gene>
<keyword evidence="1" id="KW-0560">Oxidoreductase</keyword>
<feature type="domain" description="Sulfatase-modifying factor enzyme-like" evidence="4">
    <location>
        <begin position="169"/>
        <end position="308"/>
    </location>
</feature>
<evidence type="ECO:0000256" key="3">
    <source>
        <dbReference type="ARBA" id="ARBA00037882"/>
    </source>
</evidence>
<dbReference type="Pfam" id="PF03781">
    <property type="entry name" value="FGE-sulfatase"/>
    <property type="match status" value="1"/>
</dbReference>
<dbReference type="InterPro" id="IPR042095">
    <property type="entry name" value="SUMF_sf"/>
</dbReference>
<dbReference type="Gene3D" id="1.20.120.450">
    <property type="entry name" value="dinb family like domain"/>
    <property type="match status" value="1"/>
</dbReference>
<dbReference type="InterPro" id="IPR034660">
    <property type="entry name" value="DinB/YfiT-like"/>
</dbReference>
<protein>
    <recommendedName>
        <fullName evidence="7">Ergothioneine biosynthesis protein EgtB</fullName>
    </recommendedName>
</protein>
<dbReference type="Pfam" id="PF12867">
    <property type="entry name" value="DinB_2"/>
    <property type="match status" value="1"/>
</dbReference>
<dbReference type="AlphaFoldDB" id="A0A3B0Z124"/>
<sequence>MDELINELQMAQTLVLALAEDVDENVYRAQYHPDLSPLGWHLGHCVFTECLWLHEKIRGDDSVTAPIADFYIPPRTPKTERGRLLPQQNAMLTWAHELQEFNLHFLSALRPEWREHELFNDHYILHFLIQHYSQHYETMLMLLTQKALAETTLNGLQPSPMQAKSPSQKRIEIPAGHYRIGGNSPTAYDNEVPPQHAELGEFVININPVSNAEFLGFIEDKGYQREELWEADGWAWRRQHDISAPDHWRKTVNGTWYGVSMRGCYELAPDEPVSGISRHEAGAFANWAGGRLPHEYQWEAACRSGVLEQTGRAWEWCENTFHPYDGFKAFPYPEYSQPWFDK</sequence>
<reference evidence="6" key="1">
    <citation type="submission" date="2018-06" db="EMBL/GenBank/DDBJ databases">
        <authorList>
            <person name="Zhirakovskaya E."/>
        </authorList>
    </citation>
    <scope>NUCLEOTIDE SEQUENCE</scope>
</reference>
<dbReference type="InterPro" id="IPR051043">
    <property type="entry name" value="Sulfatase_Mod_Factor_Kinase"/>
</dbReference>
<dbReference type="PANTHER" id="PTHR23150">
    <property type="entry name" value="SULFATASE MODIFYING FACTOR 1, 2"/>
    <property type="match status" value="1"/>
</dbReference>
<dbReference type="PANTHER" id="PTHR23150:SF36">
    <property type="entry name" value="HERCYNINE OXYGENASE"/>
    <property type="match status" value="1"/>
</dbReference>
<evidence type="ECO:0000256" key="1">
    <source>
        <dbReference type="ARBA" id="ARBA00023002"/>
    </source>
</evidence>